<organism evidence="1 2">
    <name type="scientific">Nonomuraea roseoviolacea subsp. carminata</name>
    <dbReference type="NCBI Taxonomy" id="160689"/>
    <lineage>
        <taxon>Bacteria</taxon>
        <taxon>Bacillati</taxon>
        <taxon>Actinomycetota</taxon>
        <taxon>Actinomycetes</taxon>
        <taxon>Streptosporangiales</taxon>
        <taxon>Streptosporangiaceae</taxon>
        <taxon>Nonomuraea</taxon>
    </lineage>
</organism>
<name>A0ABT1JX53_9ACTN</name>
<accession>A0ABT1JX53</accession>
<gene>
    <name evidence="1" type="ORF">HD595_002460</name>
</gene>
<evidence type="ECO:0000313" key="1">
    <source>
        <dbReference type="EMBL" id="MCP2346338.1"/>
    </source>
</evidence>
<comment type="caution">
    <text evidence="1">The sequence shown here is derived from an EMBL/GenBank/DDBJ whole genome shotgun (WGS) entry which is preliminary data.</text>
</comment>
<dbReference type="Proteomes" id="UP001320766">
    <property type="component" value="Unassembled WGS sequence"/>
</dbReference>
<sequence>MHYRDGRIYGWVAQRGVPHEAYPGKNLMIESLGAIDTTAFLRARFQLDDGSTVKVGAFTMNAPHNRDGAECETASCQFDDTRTVAGIVTVGMNSGGMWFSGTVAPWLSE</sequence>
<proteinExistence type="predicted"/>
<keyword evidence="2" id="KW-1185">Reference proteome</keyword>
<reference evidence="1 2" key="1">
    <citation type="submission" date="2022-06" db="EMBL/GenBank/DDBJ databases">
        <title>Sequencing the genomes of 1000 actinobacteria strains.</title>
        <authorList>
            <person name="Klenk H.-P."/>
        </authorList>
    </citation>
    <scope>NUCLEOTIDE SEQUENCE [LARGE SCALE GENOMIC DNA]</scope>
    <source>
        <strain evidence="1 2">DSM 44170</strain>
    </source>
</reference>
<evidence type="ECO:0000313" key="2">
    <source>
        <dbReference type="Proteomes" id="UP001320766"/>
    </source>
</evidence>
<dbReference type="EMBL" id="JAMZEC010000001">
    <property type="protein sequence ID" value="MCP2346338.1"/>
    <property type="molecule type" value="Genomic_DNA"/>
</dbReference>
<protein>
    <submittedName>
        <fullName evidence="1">Uncharacterized protein</fullName>
    </submittedName>
</protein>